<organism evidence="2">
    <name type="scientific">uncultured Sphingosinicella sp</name>
    <dbReference type="NCBI Taxonomy" id="478748"/>
    <lineage>
        <taxon>Bacteria</taxon>
        <taxon>Pseudomonadati</taxon>
        <taxon>Pseudomonadota</taxon>
        <taxon>Alphaproteobacteria</taxon>
        <taxon>Sphingomonadales</taxon>
        <taxon>Sphingosinicellaceae</taxon>
        <taxon>Sphingosinicella</taxon>
        <taxon>environmental samples</taxon>
    </lineage>
</organism>
<evidence type="ECO:0000313" key="2">
    <source>
        <dbReference type="EMBL" id="CAA9529667.1"/>
    </source>
</evidence>
<feature type="non-terminal residue" evidence="2">
    <location>
        <position position="160"/>
    </location>
</feature>
<accession>A0A6J4TQV4</accession>
<feature type="non-terminal residue" evidence="2">
    <location>
        <position position="1"/>
    </location>
</feature>
<feature type="compositionally biased region" description="Basic and acidic residues" evidence="1">
    <location>
        <begin position="145"/>
        <end position="160"/>
    </location>
</feature>
<gene>
    <name evidence="2" type="ORF">AVDCRST_MAG23-805</name>
</gene>
<proteinExistence type="predicted"/>
<sequence>ERQPQDLVAHSDISRAAAAARDARPARARAAVAAGAPAAQRQSVAGARASWRGGACIGGGACSGGCDHDPAAASGHLTRCSAGSDPEPERQRGRLHPGAGPARRRERGDHGVRECPAAGLLRLGAADGKRARPLGRAAQRHHQHRSDARRRDRLPSEGEL</sequence>
<feature type="compositionally biased region" description="Low complexity" evidence="1">
    <location>
        <begin position="117"/>
        <end position="126"/>
    </location>
</feature>
<feature type="region of interest" description="Disordered" evidence="1">
    <location>
        <begin position="65"/>
        <end position="160"/>
    </location>
</feature>
<protein>
    <submittedName>
        <fullName evidence="2">Uncharacterized protein</fullName>
    </submittedName>
</protein>
<name>A0A6J4TQV4_9SPHN</name>
<dbReference type="EMBL" id="CADCWD010000034">
    <property type="protein sequence ID" value="CAA9529667.1"/>
    <property type="molecule type" value="Genomic_DNA"/>
</dbReference>
<feature type="region of interest" description="Disordered" evidence="1">
    <location>
        <begin position="1"/>
        <end position="21"/>
    </location>
</feature>
<reference evidence="2" key="1">
    <citation type="submission" date="2020-02" db="EMBL/GenBank/DDBJ databases">
        <authorList>
            <person name="Meier V. D."/>
        </authorList>
    </citation>
    <scope>NUCLEOTIDE SEQUENCE</scope>
    <source>
        <strain evidence="2">AVDCRST_MAG23</strain>
    </source>
</reference>
<evidence type="ECO:0000256" key="1">
    <source>
        <dbReference type="SAM" id="MobiDB-lite"/>
    </source>
</evidence>
<dbReference type="AlphaFoldDB" id="A0A6J4TQV4"/>